<name>A0A1G2MTQ8_9BACT</name>
<protein>
    <submittedName>
        <fullName evidence="1">Uncharacterized protein</fullName>
    </submittedName>
</protein>
<reference evidence="1 2" key="1">
    <citation type="journal article" date="2016" name="Nat. Commun.">
        <title>Thousands of microbial genomes shed light on interconnected biogeochemical processes in an aquifer system.</title>
        <authorList>
            <person name="Anantharaman K."/>
            <person name="Brown C.T."/>
            <person name="Hug L.A."/>
            <person name="Sharon I."/>
            <person name="Castelle C.J."/>
            <person name="Probst A.J."/>
            <person name="Thomas B.C."/>
            <person name="Singh A."/>
            <person name="Wilkins M.J."/>
            <person name="Karaoz U."/>
            <person name="Brodie E.L."/>
            <person name="Williams K.H."/>
            <person name="Hubbard S.S."/>
            <person name="Banfield J.F."/>
        </authorList>
    </citation>
    <scope>NUCLEOTIDE SEQUENCE [LARGE SCALE GENOMIC DNA]</scope>
</reference>
<evidence type="ECO:0000313" key="2">
    <source>
        <dbReference type="Proteomes" id="UP000177565"/>
    </source>
</evidence>
<gene>
    <name evidence="1" type="ORF">A3C06_02585</name>
</gene>
<proteinExistence type="predicted"/>
<sequence length="75" mass="8293">MISDQVSIQLESLGLVLERIQFSSLSANVSVGVADRTGRRWIGTAPRTPHDPNAGLLEAYERSLGQFNPDWRKSP</sequence>
<organism evidence="1 2">
    <name type="scientific">Candidatus Taylorbacteria bacterium RIFCSPHIGHO2_02_FULL_46_13</name>
    <dbReference type="NCBI Taxonomy" id="1802312"/>
    <lineage>
        <taxon>Bacteria</taxon>
        <taxon>Candidatus Tayloriibacteriota</taxon>
    </lineage>
</organism>
<dbReference type="Proteomes" id="UP000177565">
    <property type="component" value="Unassembled WGS sequence"/>
</dbReference>
<evidence type="ECO:0000313" key="1">
    <source>
        <dbReference type="EMBL" id="OHA26442.1"/>
    </source>
</evidence>
<dbReference type="STRING" id="1802312.A3C06_02585"/>
<dbReference type="AlphaFoldDB" id="A0A1G2MTQ8"/>
<accession>A0A1G2MTQ8</accession>
<comment type="caution">
    <text evidence="1">The sequence shown here is derived from an EMBL/GenBank/DDBJ whole genome shotgun (WGS) entry which is preliminary data.</text>
</comment>
<dbReference type="EMBL" id="MHRQ01000020">
    <property type="protein sequence ID" value="OHA26442.1"/>
    <property type="molecule type" value="Genomic_DNA"/>
</dbReference>